<feature type="region of interest" description="Disordered" evidence="5">
    <location>
        <begin position="277"/>
        <end position="311"/>
    </location>
</feature>
<dbReference type="SUPFAM" id="SSF53850">
    <property type="entry name" value="Periplasmic binding protein-like II"/>
    <property type="match status" value="1"/>
</dbReference>
<evidence type="ECO:0000256" key="2">
    <source>
        <dbReference type="ARBA" id="ARBA00005695"/>
    </source>
</evidence>
<feature type="domain" description="Solute-binding protein family 5" evidence="7">
    <location>
        <begin position="95"/>
        <end position="460"/>
    </location>
</feature>
<dbReference type="PANTHER" id="PTHR30290">
    <property type="entry name" value="PERIPLASMIC BINDING COMPONENT OF ABC TRANSPORTER"/>
    <property type="match status" value="1"/>
</dbReference>
<feature type="transmembrane region" description="Helical" evidence="6">
    <location>
        <begin position="582"/>
        <end position="603"/>
    </location>
</feature>
<dbReference type="RefSeq" id="WP_349639802.1">
    <property type="nucleotide sequence ID" value="NZ_CP090958.1"/>
</dbReference>
<protein>
    <submittedName>
        <fullName evidence="8">ABC transporter substrate-binding protein</fullName>
    </submittedName>
</protein>
<dbReference type="Proteomes" id="UP001209083">
    <property type="component" value="Chromosome"/>
</dbReference>
<keyword evidence="6" id="KW-0472">Membrane</keyword>
<dbReference type="Gene3D" id="3.40.190.10">
    <property type="entry name" value="Periplasmic binding protein-like II"/>
    <property type="match status" value="1"/>
</dbReference>
<dbReference type="Gene3D" id="3.10.105.10">
    <property type="entry name" value="Dipeptide-binding Protein, Domain 3"/>
    <property type="match status" value="1"/>
</dbReference>
<evidence type="ECO:0000256" key="6">
    <source>
        <dbReference type="SAM" id="Phobius"/>
    </source>
</evidence>
<feature type="compositionally biased region" description="Basic and acidic residues" evidence="5">
    <location>
        <begin position="299"/>
        <end position="311"/>
    </location>
</feature>
<dbReference type="InterPro" id="IPR030678">
    <property type="entry name" value="Peptide/Ni-bd"/>
</dbReference>
<dbReference type="PIRSF" id="PIRSF002741">
    <property type="entry name" value="MppA"/>
    <property type="match status" value="1"/>
</dbReference>
<evidence type="ECO:0000259" key="7">
    <source>
        <dbReference type="Pfam" id="PF00496"/>
    </source>
</evidence>
<dbReference type="InterPro" id="IPR039424">
    <property type="entry name" value="SBP_5"/>
</dbReference>
<evidence type="ECO:0000256" key="3">
    <source>
        <dbReference type="ARBA" id="ARBA00022448"/>
    </source>
</evidence>
<evidence type="ECO:0000313" key="8">
    <source>
        <dbReference type="EMBL" id="WGW12994.1"/>
    </source>
</evidence>
<name>A0ABY8QVD2_9MICO</name>
<dbReference type="EMBL" id="CP090958">
    <property type="protein sequence ID" value="WGW12994.1"/>
    <property type="molecule type" value="Genomic_DNA"/>
</dbReference>
<evidence type="ECO:0000256" key="4">
    <source>
        <dbReference type="ARBA" id="ARBA00022729"/>
    </source>
</evidence>
<accession>A0ABY8QVD2</accession>
<dbReference type="InterPro" id="IPR000914">
    <property type="entry name" value="SBP_5_dom"/>
</dbReference>
<keyword evidence="6" id="KW-1133">Transmembrane helix</keyword>
<evidence type="ECO:0000256" key="1">
    <source>
        <dbReference type="ARBA" id="ARBA00004196"/>
    </source>
</evidence>
<evidence type="ECO:0000256" key="5">
    <source>
        <dbReference type="SAM" id="MobiDB-lite"/>
    </source>
</evidence>
<keyword evidence="6" id="KW-0812">Transmembrane</keyword>
<comment type="subcellular location">
    <subcellularLocation>
        <location evidence="1">Cell envelope</location>
    </subcellularLocation>
</comment>
<comment type="similarity">
    <text evidence="2">Belongs to the bacterial solute-binding protein 5 family.</text>
</comment>
<keyword evidence="9" id="KW-1185">Reference proteome</keyword>
<reference evidence="8 9" key="1">
    <citation type="submission" date="2023-05" db="EMBL/GenBank/DDBJ databases">
        <title>Lithophilousrod everest ZFBP1038 complete genpme.</title>
        <authorList>
            <person name="Tian M."/>
        </authorList>
    </citation>
    <scope>NUCLEOTIDE SEQUENCE [LARGE SCALE GENOMIC DNA]</scope>
    <source>
        <strain evidence="8 9">ZFBP1038</strain>
    </source>
</reference>
<gene>
    <name evidence="8" type="ORF">LWF01_04260</name>
</gene>
<dbReference type="CDD" id="cd00995">
    <property type="entry name" value="PBP2_NikA_DppA_OppA_like"/>
    <property type="match status" value="1"/>
</dbReference>
<keyword evidence="4" id="KW-0732">Signal</keyword>
<dbReference type="Pfam" id="PF00496">
    <property type="entry name" value="SBP_bac_5"/>
    <property type="match status" value="1"/>
</dbReference>
<dbReference type="PANTHER" id="PTHR30290:SF10">
    <property type="entry name" value="PERIPLASMIC OLIGOPEPTIDE-BINDING PROTEIN-RELATED"/>
    <property type="match status" value="1"/>
</dbReference>
<evidence type="ECO:0000313" key="9">
    <source>
        <dbReference type="Proteomes" id="UP001209083"/>
    </source>
</evidence>
<organism evidence="8 9">
    <name type="scientific">Saxibacter everestensis</name>
    <dbReference type="NCBI Taxonomy" id="2909229"/>
    <lineage>
        <taxon>Bacteria</taxon>
        <taxon>Bacillati</taxon>
        <taxon>Actinomycetota</taxon>
        <taxon>Actinomycetes</taxon>
        <taxon>Micrococcales</taxon>
        <taxon>Brevibacteriaceae</taxon>
        <taxon>Saxibacter</taxon>
    </lineage>
</organism>
<keyword evidence="3" id="KW-0813">Transport</keyword>
<sequence length="613" mass="66647">MAFTPPTAGGRLLSRPLALLASLAIAGGICFAPMSPASATPEASDTSKVIKVATNATIDTFNPFISIYATPTGINRMVYENLVQYSAEDSSDTEGLAEKWETSSDGKTWTFHLRPGMKWSDGEPITAKDPKWTYEQMMNNEVMGSANGSLVSNFDTVETPDDTTLVITMKEPQASNPGVEIPVVPEHVWSKLDDPGKHENNKDVVGSGPYTLKSYKPSQSVELTANPNFWRGAPKVDGIQYIYYKNTDAQVQALRAGEVDIVSKLTPAQFKALEGQDGITTNSGKGRRFTGLGLNSGAESKDGKPMGDGHPVLKDVAVRTAIRQAIDTETMMAKVLDGHGTLATSFIPAVFPKWHLDDTSVLKGYDPEAANKMLDEAGYKRGDDGIRLDKQGKPIKLRLLGTSDEPDEQQMADFIGPWLKEVGIDTAVEMTDGDTVSVDSTMGNYDMYFTAWGVGADPDFQLGINTCDSRPDEKGEGATSMDNWCDPEFDKLYNQQHAELDPEKRSQLVKEAQKVHYAATPSIDFWYKDSLEAYRSDRFTNLTKQPIEGGVITEQSGYWSFYGATPVDETKTAADADSGMSVGLWIGVGIAVAAGIVGAVIFARSRKTADERE</sequence>
<proteinExistence type="inferred from homology"/>